<dbReference type="Gene3D" id="1.10.287.1060">
    <property type="entry name" value="ESAT-6-like"/>
    <property type="match status" value="1"/>
</dbReference>
<accession>W7IK98</accession>
<evidence type="ECO:0000313" key="1">
    <source>
        <dbReference type="EMBL" id="EWC60773.1"/>
    </source>
</evidence>
<dbReference type="OrthoDB" id="4247883at2"/>
<proteinExistence type="predicted"/>
<dbReference type="InterPro" id="IPR036689">
    <property type="entry name" value="ESAT-6-like_sf"/>
</dbReference>
<dbReference type="PATRIC" id="fig|909613.9.peg.3915"/>
<comment type="caution">
    <text evidence="1">The sequence shown here is derived from an EMBL/GenBank/DDBJ whole genome shotgun (WGS) entry which is preliminary data.</text>
</comment>
<sequence>MVAPGGKIDIQPDVAARAAERFAAAAERLAGVAATLEGALGAAGECWGDDESGQEFAKDYVPGADGTAQGFAAVVEGLRNVHRGLVDTARSYRDTEGTNTAGFGGGG</sequence>
<evidence type="ECO:0008006" key="3">
    <source>
        <dbReference type="Google" id="ProtNLM"/>
    </source>
</evidence>
<dbReference type="EMBL" id="AYXG01000145">
    <property type="protein sequence ID" value="EWC60773.1"/>
    <property type="molecule type" value="Genomic_DNA"/>
</dbReference>
<dbReference type="RefSeq" id="WP_052021363.1">
    <property type="nucleotide sequence ID" value="NZ_AYXG01000145.1"/>
</dbReference>
<dbReference type="eggNOG" id="COG4842">
    <property type="taxonomic scope" value="Bacteria"/>
</dbReference>
<organism evidence="1 2">
    <name type="scientific">Actinokineospora spheciospongiae</name>
    <dbReference type="NCBI Taxonomy" id="909613"/>
    <lineage>
        <taxon>Bacteria</taxon>
        <taxon>Bacillati</taxon>
        <taxon>Actinomycetota</taxon>
        <taxon>Actinomycetes</taxon>
        <taxon>Pseudonocardiales</taxon>
        <taxon>Pseudonocardiaceae</taxon>
        <taxon>Actinokineospora</taxon>
    </lineage>
</organism>
<dbReference type="SUPFAM" id="SSF140453">
    <property type="entry name" value="EsxAB dimer-like"/>
    <property type="match status" value="1"/>
</dbReference>
<dbReference type="Proteomes" id="UP000019277">
    <property type="component" value="Unassembled WGS sequence"/>
</dbReference>
<dbReference type="AlphaFoldDB" id="W7IK98"/>
<protein>
    <recommendedName>
        <fullName evidence="3">WXG100 family type VII secretion target</fullName>
    </recommendedName>
</protein>
<name>W7IK98_9PSEU</name>
<reference evidence="1 2" key="1">
    <citation type="journal article" date="2014" name="Genome Announc.">
        <title>Draft Genome Sequence of the Antitrypanosomally Active Sponge-Associated Bacterium Actinokineospora sp. Strain EG49.</title>
        <authorList>
            <person name="Harjes J."/>
            <person name="Ryu T."/>
            <person name="Abdelmohsen U.R."/>
            <person name="Moitinho-Silva L."/>
            <person name="Horn H."/>
            <person name="Ravasi T."/>
            <person name="Hentschel U."/>
        </authorList>
    </citation>
    <scope>NUCLEOTIDE SEQUENCE [LARGE SCALE GENOMIC DNA]</scope>
    <source>
        <strain evidence="1 2">EG49</strain>
    </source>
</reference>
<gene>
    <name evidence="1" type="ORF">UO65_3914</name>
</gene>
<dbReference type="STRING" id="909613.UO65_3914"/>
<evidence type="ECO:0000313" key="2">
    <source>
        <dbReference type="Proteomes" id="UP000019277"/>
    </source>
</evidence>
<keyword evidence="2" id="KW-1185">Reference proteome</keyword>